<proteinExistence type="inferred from homology"/>
<dbReference type="InterPro" id="IPR004242">
    <property type="entry name" value="Transposase_21"/>
</dbReference>
<dbReference type="AlphaFoldDB" id="A0A818QK35"/>
<evidence type="ECO:0000256" key="5">
    <source>
        <dbReference type="ARBA" id="ARBA00023136"/>
    </source>
</evidence>
<dbReference type="EMBL" id="CAJOBE010000418">
    <property type="protein sequence ID" value="CAF3638380.1"/>
    <property type="molecule type" value="Genomic_DNA"/>
</dbReference>
<name>A0A818QK35_9BILA</name>
<keyword evidence="4 7" id="KW-1133">Transmembrane helix</keyword>
<feature type="domain" description="V-type proton ATPase subunit S1/VOA1 transmembrane" evidence="8">
    <location>
        <begin position="894"/>
        <end position="932"/>
    </location>
</feature>
<dbReference type="Pfam" id="PF20520">
    <property type="entry name" value="Ac45-VOA1_TM"/>
    <property type="match status" value="1"/>
</dbReference>
<feature type="region of interest" description="Disordered" evidence="6">
    <location>
        <begin position="54"/>
        <end position="73"/>
    </location>
</feature>
<evidence type="ECO:0000313" key="10">
    <source>
        <dbReference type="Proteomes" id="UP000663874"/>
    </source>
</evidence>
<reference evidence="9" key="1">
    <citation type="submission" date="2021-02" db="EMBL/GenBank/DDBJ databases">
        <authorList>
            <person name="Nowell W R."/>
        </authorList>
    </citation>
    <scope>NUCLEOTIDE SEQUENCE</scope>
</reference>
<comment type="similarity">
    <text evidence="2">Belongs to the vacuolar ATPase subunit S1 family.</text>
</comment>
<feature type="transmembrane region" description="Helical" evidence="7">
    <location>
        <begin position="899"/>
        <end position="919"/>
    </location>
</feature>
<evidence type="ECO:0000256" key="4">
    <source>
        <dbReference type="ARBA" id="ARBA00022989"/>
    </source>
</evidence>
<dbReference type="InterPro" id="IPR008388">
    <property type="entry name" value="Ac45_acc_su"/>
</dbReference>
<dbReference type="GO" id="GO:0030641">
    <property type="term" value="P:regulation of cellular pH"/>
    <property type="evidence" value="ECO:0007669"/>
    <property type="project" value="TreeGrafter"/>
</dbReference>
<evidence type="ECO:0000256" key="2">
    <source>
        <dbReference type="ARBA" id="ARBA00009037"/>
    </source>
</evidence>
<evidence type="ECO:0000256" key="1">
    <source>
        <dbReference type="ARBA" id="ARBA00004167"/>
    </source>
</evidence>
<sequence length="944" mass="107037">MFHSRKNVTTVRRSSQRRNNRRLGRIQRQIALETIVSNISCLAYQQSTTLYKQPSLQSTQPVKNNSNKDVDNLSLSMSSSSLKISDVQIHVNETKSISQIDAINEDQSEENRQLSYLYDSKQITADEELVQDLNSCENSDEDNEKEKSLKDSDDEESSLDADDDARDDDDDDGLFNNPTNHTDREFTTTEIAVALSLLKSRHSLTNTCISNICKLLKLLRVSNCPSNFRHVRSLICKPYQATISAEALISCPSCHKISSNSINCTSSSTCLNKEKFLTSPTVSHILYIEPQIRAVLERNNLIQPGNNENITTDIVDSPFYHKLLHTERNPFITLLMNSDGAVIKSISRSIWVTTFVINELPPSVRFNRENLIIGMLSVGSSKPKKDEMQIFLDGLVKQLVYLENNGLGYNPPNSPSHTERIVRVYLIAATCDMPATSLLINHTESNGFFGCIHCKIIGENVKVGEGTARAFAYQNHSDIELRSNASYDEAIQLLEQPLGKRRRASINSINNGLDGLRGRCAFRALKVFNHILTQERYDHFRCLAFAAHLIEASKHDQSTYLEILDLLQEFDERFEGLYTKQRAKPVIHALRHFPHSVHKYGPAHNYSTFEFESTVAQLTKTIHNGNKPIVELLRNIDLLQQTWLATTDPAFPPEMRHIFHYKAMEIYHLVQNGLLIIHISYRQIVMDGVEVLKLGGEETGTSNESGVFDSNVSLESISTRQRREIDISEDDVLISEDRSCMFYADKLYWGDAHEQESSAGNFTLDLDRSSCTQDQNVTSGGNMTSVVLDLYWDDGTNDTVAMTLIAKVTDRYWYLEKAIMNGSEYRYFAYGMHSQMETPSTYSYVCKTAVFVKYDSAPRYGLYDFENKFFLTNIQFQPINANGSYFGPPNYCTSFFTSGIWMGLTSSLLCLGILLFGIYRMMSIKSNDRFDDPKGKPLIIKAQE</sequence>
<feature type="compositionally biased region" description="Polar residues" evidence="6">
    <location>
        <begin position="54"/>
        <end position="65"/>
    </location>
</feature>
<keyword evidence="5 7" id="KW-0472">Membrane</keyword>
<dbReference type="GO" id="GO:0033176">
    <property type="term" value="C:proton-transporting V-type ATPase complex"/>
    <property type="evidence" value="ECO:0007669"/>
    <property type="project" value="TreeGrafter"/>
</dbReference>
<evidence type="ECO:0000313" key="9">
    <source>
        <dbReference type="EMBL" id="CAF3638380.1"/>
    </source>
</evidence>
<evidence type="ECO:0000256" key="6">
    <source>
        <dbReference type="SAM" id="MobiDB-lite"/>
    </source>
</evidence>
<evidence type="ECO:0000256" key="3">
    <source>
        <dbReference type="ARBA" id="ARBA00022692"/>
    </source>
</evidence>
<dbReference type="GO" id="GO:0001671">
    <property type="term" value="F:ATPase activator activity"/>
    <property type="evidence" value="ECO:0007669"/>
    <property type="project" value="TreeGrafter"/>
</dbReference>
<comment type="caution">
    <text evidence="9">The sequence shown here is derived from an EMBL/GenBank/DDBJ whole genome shotgun (WGS) entry which is preliminary data.</text>
</comment>
<feature type="compositionally biased region" description="Acidic residues" evidence="6">
    <location>
        <begin position="152"/>
        <end position="173"/>
    </location>
</feature>
<evidence type="ECO:0000259" key="8">
    <source>
        <dbReference type="Pfam" id="PF20520"/>
    </source>
</evidence>
<feature type="region of interest" description="Disordered" evidence="6">
    <location>
        <begin position="135"/>
        <end position="182"/>
    </location>
</feature>
<gene>
    <name evidence="9" type="ORF">FNK824_LOCUS5305</name>
</gene>
<dbReference type="PANTHER" id="PTHR12471">
    <property type="entry name" value="VACUOLAR ATP SYNTHASE SUBUNIT S1"/>
    <property type="match status" value="1"/>
</dbReference>
<evidence type="ECO:0000256" key="7">
    <source>
        <dbReference type="SAM" id="Phobius"/>
    </source>
</evidence>
<keyword evidence="3 7" id="KW-0812">Transmembrane</keyword>
<dbReference type="Pfam" id="PF02992">
    <property type="entry name" value="Transposase_21"/>
    <property type="match status" value="1"/>
</dbReference>
<dbReference type="PANTHER" id="PTHR12471:SF7">
    <property type="entry name" value="V-TYPE PROTON ATPASE SUBUNIT S1"/>
    <property type="match status" value="1"/>
</dbReference>
<comment type="subcellular location">
    <subcellularLocation>
        <location evidence="1">Membrane</location>
        <topology evidence="1">Single-pass membrane protein</topology>
    </subcellularLocation>
</comment>
<dbReference type="Proteomes" id="UP000663874">
    <property type="component" value="Unassembled WGS sequence"/>
</dbReference>
<accession>A0A818QK35</accession>
<organism evidence="9 10">
    <name type="scientific">Rotaria sordida</name>
    <dbReference type="NCBI Taxonomy" id="392033"/>
    <lineage>
        <taxon>Eukaryota</taxon>
        <taxon>Metazoa</taxon>
        <taxon>Spiralia</taxon>
        <taxon>Gnathifera</taxon>
        <taxon>Rotifera</taxon>
        <taxon>Eurotatoria</taxon>
        <taxon>Bdelloidea</taxon>
        <taxon>Philodinida</taxon>
        <taxon>Philodinidae</taxon>
        <taxon>Rotaria</taxon>
    </lineage>
</organism>
<protein>
    <recommendedName>
        <fullName evidence="8">V-type proton ATPase subunit S1/VOA1 transmembrane domain-containing protein</fullName>
    </recommendedName>
</protein>
<feature type="region of interest" description="Disordered" evidence="6">
    <location>
        <begin position="1"/>
        <end position="22"/>
    </location>
</feature>
<dbReference type="InterPro" id="IPR046756">
    <property type="entry name" value="VAS1/VOA1_TM"/>
</dbReference>